<evidence type="ECO:0000259" key="11">
    <source>
        <dbReference type="Pfam" id="PF00464"/>
    </source>
</evidence>
<comment type="catalytic activity">
    <reaction evidence="9">
        <text>(6R)-5,10-methylene-5,6,7,8-tetrahydrofolate + glycine + H2O = (6S)-5,6,7,8-tetrahydrofolate + L-serine</text>
        <dbReference type="Rhea" id="RHEA:15481"/>
        <dbReference type="ChEBI" id="CHEBI:15377"/>
        <dbReference type="ChEBI" id="CHEBI:15636"/>
        <dbReference type="ChEBI" id="CHEBI:33384"/>
        <dbReference type="ChEBI" id="CHEBI:57305"/>
        <dbReference type="ChEBI" id="CHEBI:57453"/>
        <dbReference type="EC" id="2.1.2.1"/>
    </reaction>
</comment>
<dbReference type="PIRSF" id="PIRSF000412">
    <property type="entry name" value="SHMT"/>
    <property type="match status" value="1"/>
</dbReference>
<feature type="site" description="Plays an important role in substrate specificity" evidence="9">
    <location>
        <position position="218"/>
    </location>
</feature>
<dbReference type="EMBL" id="LBTX01000001">
    <property type="protein sequence ID" value="KKQ50828.1"/>
    <property type="molecule type" value="Genomic_DNA"/>
</dbReference>
<evidence type="ECO:0000313" key="13">
    <source>
        <dbReference type="Proteomes" id="UP000034231"/>
    </source>
</evidence>
<keyword evidence="7 9" id="KW-0808">Transferase</keyword>
<comment type="subunit">
    <text evidence="4 9">Homodimer.</text>
</comment>
<dbReference type="InterPro" id="IPR015421">
    <property type="entry name" value="PyrdxlP-dep_Trfase_major"/>
</dbReference>
<dbReference type="UniPathway" id="UPA00193"/>
<dbReference type="InterPro" id="IPR019798">
    <property type="entry name" value="Ser_HO-MeTrfase_PLP_BS"/>
</dbReference>
<comment type="pathway">
    <text evidence="9">One-carbon metabolism; tetrahydrofolate interconversion.</text>
</comment>
<dbReference type="GO" id="GO:0005829">
    <property type="term" value="C:cytosol"/>
    <property type="evidence" value="ECO:0007669"/>
    <property type="project" value="TreeGrafter"/>
</dbReference>
<keyword evidence="6 9" id="KW-0554">One-carbon metabolism</keyword>
<evidence type="ECO:0000256" key="7">
    <source>
        <dbReference type="ARBA" id="ARBA00022679"/>
    </source>
</evidence>
<accession>A0A0G0I681</accession>
<dbReference type="GO" id="GO:0030170">
    <property type="term" value="F:pyridoxal phosphate binding"/>
    <property type="evidence" value="ECO:0007669"/>
    <property type="project" value="UniProtKB-UniRule"/>
</dbReference>
<evidence type="ECO:0000256" key="10">
    <source>
        <dbReference type="PIRSR" id="PIRSR000412-50"/>
    </source>
</evidence>
<dbReference type="PROSITE" id="PS00096">
    <property type="entry name" value="SHMT"/>
    <property type="match status" value="1"/>
</dbReference>
<dbReference type="EC" id="2.1.2.1" evidence="9"/>
<dbReference type="PANTHER" id="PTHR11680:SF35">
    <property type="entry name" value="SERINE HYDROXYMETHYLTRANSFERASE 1"/>
    <property type="match status" value="1"/>
</dbReference>
<proteinExistence type="inferred from homology"/>
<keyword evidence="9" id="KW-0028">Amino-acid biosynthesis</keyword>
<dbReference type="InterPro" id="IPR015424">
    <property type="entry name" value="PyrdxlP-dep_Trfase"/>
</dbReference>
<keyword evidence="5 9" id="KW-0963">Cytoplasm</keyword>
<dbReference type="Gene3D" id="3.40.640.10">
    <property type="entry name" value="Type I PLP-dependent aspartate aminotransferase-like (Major domain)"/>
    <property type="match status" value="1"/>
</dbReference>
<evidence type="ECO:0000256" key="4">
    <source>
        <dbReference type="ARBA" id="ARBA00011738"/>
    </source>
</evidence>
<dbReference type="GO" id="GO:0004372">
    <property type="term" value="F:glycine hydroxymethyltransferase activity"/>
    <property type="evidence" value="ECO:0007669"/>
    <property type="project" value="UniProtKB-UniRule"/>
</dbReference>
<sequence length="382" mass="41603">MDKIMDLIAQEEKYQNETIRLIPSENFTSENVKKALASDLTNKYAEGYPGKRYYQGNKIVDEIENLAIERGKKLLGVEHLNVQAYSGSPANSAVLMALVEPGEKICGMKLNAGGHLTHGHPKITFSGKFFNSVQYDVDVEGRIDYEKLRELVVAEKPKLIFAGTTAYPWILDWEKFAKVADEVGAWLVADISHIAGLIVGGVHPSPVPYVHIVTSTTHKSLRGPRGAIIGVTKKGLDRDIDLAKKIDRAVFPGLQGGPHINSIAAMAVAFEEASGEDFKKYAEQIVKNAKVLADTLREGGLKVFGTENHLMVVDVGLERGKEVAVELEEAGIIVNANTIPHDMGSPFKPSGIRMGTPAMTTKGYVEADFVALGVKIADIVKR</sequence>
<dbReference type="HAMAP" id="MF_00051">
    <property type="entry name" value="SHMT"/>
    <property type="match status" value="1"/>
</dbReference>
<comment type="caution">
    <text evidence="9">Lacks conserved residue(s) required for the propagation of feature annotation.</text>
</comment>
<dbReference type="CDD" id="cd00378">
    <property type="entry name" value="SHMT"/>
    <property type="match status" value="1"/>
</dbReference>
<dbReference type="NCBIfam" id="NF000586">
    <property type="entry name" value="PRK00011.1"/>
    <property type="match status" value="1"/>
</dbReference>
<dbReference type="FunFam" id="3.40.640.10:FF:000001">
    <property type="entry name" value="Serine hydroxymethyltransferase"/>
    <property type="match status" value="1"/>
</dbReference>
<dbReference type="Gene3D" id="3.90.1150.10">
    <property type="entry name" value="Aspartate Aminotransferase, domain 1"/>
    <property type="match status" value="1"/>
</dbReference>
<evidence type="ECO:0000256" key="3">
    <source>
        <dbReference type="ARBA" id="ARBA00006376"/>
    </source>
</evidence>
<organism evidence="12 13">
    <name type="scientific">Candidatus Shapirobacteria bacterium GW2011_GWE1_38_10</name>
    <dbReference type="NCBI Taxonomy" id="1618488"/>
    <lineage>
        <taxon>Bacteria</taxon>
        <taxon>Candidatus Shapironibacteriota</taxon>
    </lineage>
</organism>
<dbReference type="GO" id="GO:0019264">
    <property type="term" value="P:glycine biosynthetic process from serine"/>
    <property type="evidence" value="ECO:0007669"/>
    <property type="project" value="UniProtKB-UniRule"/>
</dbReference>
<feature type="binding site" evidence="9">
    <location>
        <position position="110"/>
    </location>
    <ligand>
        <name>(6S)-5,6,7,8-tetrahydrofolate</name>
        <dbReference type="ChEBI" id="CHEBI:57453"/>
    </ligand>
</feature>
<comment type="caution">
    <text evidence="12">The sequence shown here is derived from an EMBL/GenBank/DDBJ whole genome shotgun (WGS) entry which is preliminary data.</text>
</comment>
<evidence type="ECO:0000256" key="9">
    <source>
        <dbReference type="HAMAP-Rule" id="MF_00051"/>
    </source>
</evidence>
<dbReference type="GO" id="GO:0032259">
    <property type="term" value="P:methylation"/>
    <property type="evidence" value="ECO:0007669"/>
    <property type="project" value="UniProtKB-KW"/>
</dbReference>
<keyword evidence="12" id="KW-0489">Methyltransferase</keyword>
<dbReference type="InterPro" id="IPR039429">
    <property type="entry name" value="SHMT-like_dom"/>
</dbReference>
<comment type="cofactor">
    <cofactor evidence="1 9 10">
        <name>pyridoxal 5'-phosphate</name>
        <dbReference type="ChEBI" id="CHEBI:597326"/>
    </cofactor>
</comment>
<name>A0A0G0I681_9BACT</name>
<comment type="similarity">
    <text evidence="3 9">Belongs to the SHMT family.</text>
</comment>
<dbReference type="SUPFAM" id="SSF53383">
    <property type="entry name" value="PLP-dependent transferases"/>
    <property type="match status" value="1"/>
</dbReference>
<comment type="pathway">
    <text evidence="9">Amino-acid biosynthesis; glycine biosynthesis; glycine from L-serine: step 1/1.</text>
</comment>
<dbReference type="InterPro" id="IPR049943">
    <property type="entry name" value="Ser_HO-MeTrfase-like"/>
</dbReference>
<reference evidence="12 13" key="1">
    <citation type="journal article" date="2015" name="Nature">
        <title>rRNA introns, odd ribosomes, and small enigmatic genomes across a large radiation of phyla.</title>
        <authorList>
            <person name="Brown C.T."/>
            <person name="Hug L.A."/>
            <person name="Thomas B.C."/>
            <person name="Sharon I."/>
            <person name="Castelle C.J."/>
            <person name="Singh A."/>
            <person name="Wilkins M.J."/>
            <person name="Williams K.H."/>
            <person name="Banfield J.F."/>
        </authorList>
    </citation>
    <scope>NUCLEOTIDE SEQUENCE [LARGE SCALE GENOMIC DNA]</scope>
</reference>
<feature type="domain" description="Serine hydroxymethyltransferase-like" evidence="11">
    <location>
        <begin position="3"/>
        <end position="373"/>
    </location>
</feature>
<evidence type="ECO:0000256" key="8">
    <source>
        <dbReference type="ARBA" id="ARBA00022898"/>
    </source>
</evidence>
<dbReference type="AlphaFoldDB" id="A0A0G0I681"/>
<evidence type="ECO:0000256" key="6">
    <source>
        <dbReference type="ARBA" id="ARBA00022563"/>
    </source>
</evidence>
<dbReference type="PANTHER" id="PTHR11680">
    <property type="entry name" value="SERINE HYDROXYMETHYLTRANSFERASE"/>
    <property type="match status" value="1"/>
</dbReference>
<keyword evidence="8 9" id="KW-0663">Pyridoxal phosphate</keyword>
<gene>
    <name evidence="9" type="primary">glyA</name>
    <name evidence="12" type="ORF">US68_C0001G0027</name>
</gene>
<feature type="modified residue" description="N6-(pyridoxal phosphate)lysine" evidence="9 10">
    <location>
        <position position="219"/>
    </location>
</feature>
<protein>
    <recommendedName>
        <fullName evidence="9">Serine hydroxymethyltransferase</fullName>
        <shortName evidence="9">SHMT</shortName>
        <shortName evidence="9">Serine methylase</shortName>
        <ecNumber evidence="9">2.1.2.1</ecNumber>
    </recommendedName>
</protein>
<evidence type="ECO:0000313" key="12">
    <source>
        <dbReference type="EMBL" id="KKQ50828.1"/>
    </source>
</evidence>
<evidence type="ECO:0000256" key="2">
    <source>
        <dbReference type="ARBA" id="ARBA00004496"/>
    </source>
</evidence>
<evidence type="ECO:0000256" key="5">
    <source>
        <dbReference type="ARBA" id="ARBA00022490"/>
    </source>
</evidence>
<comment type="subcellular location">
    <subcellularLocation>
        <location evidence="2 9">Cytoplasm</location>
    </subcellularLocation>
</comment>
<dbReference type="InterPro" id="IPR015422">
    <property type="entry name" value="PyrdxlP-dep_Trfase_small"/>
</dbReference>
<dbReference type="Proteomes" id="UP000034231">
    <property type="component" value="Unassembled WGS sequence"/>
</dbReference>
<evidence type="ECO:0000256" key="1">
    <source>
        <dbReference type="ARBA" id="ARBA00001933"/>
    </source>
</evidence>
<dbReference type="InterPro" id="IPR001085">
    <property type="entry name" value="Ser_HO-MeTrfase"/>
</dbReference>
<dbReference type="GO" id="GO:0035999">
    <property type="term" value="P:tetrahydrofolate interconversion"/>
    <property type="evidence" value="ECO:0007669"/>
    <property type="project" value="UniProtKB-UniRule"/>
</dbReference>
<dbReference type="UniPathway" id="UPA00288">
    <property type="reaction ID" value="UER01023"/>
</dbReference>
<dbReference type="Pfam" id="PF00464">
    <property type="entry name" value="SHMT"/>
    <property type="match status" value="1"/>
</dbReference>
<feature type="binding site" evidence="9">
    <location>
        <begin position="114"/>
        <end position="116"/>
    </location>
    <ligand>
        <name>(6S)-5,6,7,8-tetrahydrofolate</name>
        <dbReference type="ChEBI" id="CHEBI:57453"/>
    </ligand>
</feature>
<feature type="binding site" evidence="9">
    <location>
        <begin position="345"/>
        <end position="347"/>
    </location>
    <ligand>
        <name>(6S)-5,6,7,8-tetrahydrofolate</name>
        <dbReference type="ChEBI" id="CHEBI:57453"/>
    </ligand>
</feature>
<dbReference type="PATRIC" id="fig|1618488.3.peg.29"/>
<comment type="function">
    <text evidence="9">Catalyzes the reversible interconversion of serine and glycine with tetrahydrofolate (THF) serving as the one-carbon carrier. This reaction serves as the major source of one-carbon groups required for the biosynthesis of purines, thymidylate, methionine, and other important biomolecules. Also exhibits THF-independent aldolase activity toward beta-hydroxyamino acids, producing glycine and aldehydes, via a retro-aldol mechanism.</text>
</comment>
<dbReference type="GO" id="GO:0008168">
    <property type="term" value="F:methyltransferase activity"/>
    <property type="evidence" value="ECO:0007669"/>
    <property type="project" value="UniProtKB-KW"/>
</dbReference>